<dbReference type="FunFam" id="3.40.50.720:FF:000084">
    <property type="entry name" value="Short-chain dehydrogenase reductase"/>
    <property type="match status" value="1"/>
</dbReference>
<dbReference type="AlphaFoldDB" id="A0A843WF62"/>
<dbReference type="PANTHER" id="PTHR48107:SF3">
    <property type="entry name" value="NAD DEPENDENT EPIMERASE_DEHYDRATASE FAMILY PROTEIN, EXPRESSED"/>
    <property type="match status" value="1"/>
</dbReference>
<evidence type="ECO:0000313" key="4">
    <source>
        <dbReference type="Proteomes" id="UP000652761"/>
    </source>
</evidence>
<comment type="caution">
    <text evidence="3">The sequence shown here is derived from an EMBL/GenBank/DDBJ whole genome shotgun (WGS) entry which is preliminary data.</text>
</comment>
<comment type="similarity">
    <text evidence="1">Belongs to the short-chain dehydrogenases/reductases (SDR) family.</text>
</comment>
<dbReference type="PRINTS" id="PR00080">
    <property type="entry name" value="SDRFAMILY"/>
</dbReference>
<evidence type="ECO:0000256" key="1">
    <source>
        <dbReference type="ARBA" id="ARBA00006484"/>
    </source>
</evidence>
<evidence type="ECO:0000313" key="3">
    <source>
        <dbReference type="EMBL" id="MQM06097.1"/>
    </source>
</evidence>
<sequence>MAASGAAITTVLGAPAPLRDRVAIVTGGNGGIGSAVCRHLASLGARVVVNYVDDPAAADDLVSAINAGYGGATRAVAVEADVSDEGQVRALFDAAARSFGPTLHILVTTAAVMDASYPSLADTTAQCFDRTFAVNARGTFLCCREAARRLVRGGGGRIVTFSSSGVGSLRPGYSAYLATKAAIETMTRILAKELRGTGITANTVAPGPTAAPLLYAGKTEAELATYTAEIPLGRVGQPEDVANVVAFLVSDAGEWINAQVVRANGGNV</sequence>
<dbReference type="PANTHER" id="PTHR48107">
    <property type="entry name" value="NADPH-DEPENDENT ALDEHYDE REDUCTASE-LIKE PROTEIN, CHLOROPLASTIC-RELATED"/>
    <property type="match status" value="1"/>
</dbReference>
<gene>
    <name evidence="3" type="ORF">Taro_038918</name>
</gene>
<keyword evidence="4" id="KW-1185">Reference proteome</keyword>
<proteinExistence type="inferred from homology"/>
<dbReference type="Proteomes" id="UP000652761">
    <property type="component" value="Unassembled WGS sequence"/>
</dbReference>
<evidence type="ECO:0000256" key="2">
    <source>
        <dbReference type="ARBA" id="ARBA00023002"/>
    </source>
</evidence>
<dbReference type="InterPro" id="IPR002347">
    <property type="entry name" value="SDR_fam"/>
</dbReference>
<dbReference type="Pfam" id="PF13561">
    <property type="entry name" value="adh_short_C2"/>
    <property type="match status" value="1"/>
</dbReference>
<accession>A0A843WF62</accession>
<keyword evidence="2" id="KW-0560">Oxidoreductase</keyword>
<dbReference type="EMBL" id="NMUH01003539">
    <property type="protein sequence ID" value="MQM06097.1"/>
    <property type="molecule type" value="Genomic_DNA"/>
</dbReference>
<dbReference type="Gene3D" id="3.40.50.720">
    <property type="entry name" value="NAD(P)-binding Rossmann-like Domain"/>
    <property type="match status" value="1"/>
</dbReference>
<organism evidence="3 4">
    <name type="scientific">Colocasia esculenta</name>
    <name type="common">Wild taro</name>
    <name type="synonym">Arum esculentum</name>
    <dbReference type="NCBI Taxonomy" id="4460"/>
    <lineage>
        <taxon>Eukaryota</taxon>
        <taxon>Viridiplantae</taxon>
        <taxon>Streptophyta</taxon>
        <taxon>Embryophyta</taxon>
        <taxon>Tracheophyta</taxon>
        <taxon>Spermatophyta</taxon>
        <taxon>Magnoliopsida</taxon>
        <taxon>Liliopsida</taxon>
        <taxon>Araceae</taxon>
        <taxon>Aroideae</taxon>
        <taxon>Colocasieae</taxon>
        <taxon>Colocasia</taxon>
    </lineage>
</organism>
<dbReference type="InterPro" id="IPR036291">
    <property type="entry name" value="NAD(P)-bd_dom_sf"/>
</dbReference>
<protein>
    <submittedName>
        <fullName evidence="3">Uncharacterized protein</fullName>
    </submittedName>
</protein>
<dbReference type="SUPFAM" id="SSF51735">
    <property type="entry name" value="NAD(P)-binding Rossmann-fold domains"/>
    <property type="match status" value="1"/>
</dbReference>
<dbReference type="GO" id="GO:0016614">
    <property type="term" value="F:oxidoreductase activity, acting on CH-OH group of donors"/>
    <property type="evidence" value="ECO:0007669"/>
    <property type="project" value="UniProtKB-ARBA"/>
</dbReference>
<name>A0A843WF62_COLES</name>
<dbReference type="OrthoDB" id="1669814at2759"/>
<reference evidence="3" key="1">
    <citation type="submission" date="2017-07" db="EMBL/GenBank/DDBJ databases">
        <title>Taro Niue Genome Assembly and Annotation.</title>
        <authorList>
            <person name="Atibalentja N."/>
            <person name="Keating K."/>
            <person name="Fields C.J."/>
        </authorList>
    </citation>
    <scope>NUCLEOTIDE SEQUENCE</scope>
    <source>
        <strain evidence="3">Niue_2</strain>
        <tissue evidence="3">Leaf</tissue>
    </source>
</reference>
<dbReference type="PRINTS" id="PR00081">
    <property type="entry name" value="GDHRDH"/>
</dbReference>